<dbReference type="PROSITE" id="PS50280">
    <property type="entry name" value="SET"/>
    <property type="match status" value="1"/>
</dbReference>
<proteinExistence type="predicted"/>
<dbReference type="InterPro" id="IPR044237">
    <property type="entry name" value="ATXR2-like"/>
</dbReference>
<feature type="region of interest" description="Disordered" evidence="2">
    <location>
        <begin position="322"/>
        <end position="421"/>
    </location>
</feature>
<dbReference type="GO" id="GO:0032259">
    <property type="term" value="P:methylation"/>
    <property type="evidence" value="ECO:0007669"/>
    <property type="project" value="UniProtKB-KW"/>
</dbReference>
<feature type="region of interest" description="Disordered" evidence="2">
    <location>
        <begin position="212"/>
        <end position="243"/>
    </location>
</feature>
<evidence type="ECO:0000313" key="4">
    <source>
        <dbReference type="EMBL" id="CDJ58073.1"/>
    </source>
</evidence>
<keyword evidence="1" id="KW-0175">Coiled coil</keyword>
<evidence type="ECO:0000259" key="3">
    <source>
        <dbReference type="PROSITE" id="PS50280"/>
    </source>
</evidence>
<feature type="compositionally biased region" description="Polar residues" evidence="2">
    <location>
        <begin position="391"/>
        <end position="420"/>
    </location>
</feature>
<gene>
    <name evidence="4" type="ORF">EMWEY_00013690</name>
</gene>
<feature type="compositionally biased region" description="Low complexity" evidence="2">
    <location>
        <begin position="336"/>
        <end position="352"/>
    </location>
</feature>
<reference evidence="4" key="1">
    <citation type="submission" date="2013-10" db="EMBL/GenBank/DDBJ databases">
        <title>Genomic analysis of the causative agents of coccidiosis in chickens.</title>
        <authorList>
            <person name="Reid A.J."/>
            <person name="Blake D."/>
            <person name="Billington K."/>
            <person name="Browne H."/>
            <person name="Dunn M."/>
            <person name="Hung S."/>
            <person name="Kawahara F."/>
            <person name="Miranda-Saavedra D."/>
            <person name="Mourier T."/>
            <person name="Nagra H."/>
            <person name="Otto T.D."/>
            <person name="Rawlings N."/>
            <person name="Sanchez A."/>
            <person name="Sanders M."/>
            <person name="Subramaniam C."/>
            <person name="Tay Y."/>
            <person name="Dear P."/>
            <person name="Doerig C."/>
            <person name="Gruber A."/>
            <person name="Parkinson J."/>
            <person name="Shirley M."/>
            <person name="Wan K.L."/>
            <person name="Berriman M."/>
            <person name="Tomley F."/>
            <person name="Pain A."/>
        </authorList>
    </citation>
    <scope>NUCLEOTIDE SEQUENCE [LARGE SCALE GENOMIC DNA]</scope>
    <source>
        <strain evidence="4">Weybridge</strain>
    </source>
</reference>
<keyword evidence="5" id="KW-1185">Reference proteome</keyword>
<evidence type="ECO:0000256" key="2">
    <source>
        <dbReference type="SAM" id="MobiDB-lite"/>
    </source>
</evidence>
<dbReference type="PANTHER" id="PTHR47436">
    <property type="entry name" value="HISTONE-LYSINE N-METHYLTRANSFERASE ATXR2"/>
    <property type="match status" value="1"/>
</dbReference>
<dbReference type="VEuPathDB" id="ToxoDB:EMWEY_00013690"/>
<dbReference type="InterPro" id="IPR046341">
    <property type="entry name" value="SET_dom_sf"/>
</dbReference>
<feature type="coiled-coil region" evidence="1">
    <location>
        <begin position="667"/>
        <end position="732"/>
    </location>
</feature>
<dbReference type="GeneID" id="25335355"/>
<sequence length="1241" mass="135484">MEPHQRIPLRLPINGWDLEIPDAVPSTSAAATPSPAATCSASTVTCASPLPVAADTAAPRLRKAAVPSKAKELISLALLLQLPDRATGSTMCHLVNAEASPIGAGVAATRSSKAGSSNGTQRISWGNCQQPGQSAAVSAAAAAAAATEAAAGAMRHSPRALQQQRLSCAATATRTALAAAKQRVLEKQQQLLHYLSCIATGEQLLRDIKRQQERPKPPTTLSRMTGPLPQQQQHPEEQRQQRHRELMQVLRGRSLAQKKTKDQQLHKWQQQQRQRLRGTKRQLPTSTLQLIYFRLHRKVEQLELLQKRQSYTQSLHQIQAKRKHQHWEKQGEQHHQWQQQQQCQEQLQQGQQKHLEQQHPQDTPTGLLQLSTTHRHQQQQMTGLAAQQHQSGPPQNNFADSTFLTSCDDNPNPQPSSTGTVPADAAIADRATAAPFTPESFALPAVAGVAAAPASAAPKCAVIAPLSSAVIEGTSGAAAAGRSASHKVSRNNQLAPLATNAPKACPAGASVTPVAATSAAGSDGAVVPLQLLEMPTPSAHNNCFSSRYNSGQRLEQLQPTGQQQQQDRRMHLVLMLVLLLCEAAAAPQSLAICRRQQLQKLAASRTESLAHFRSVLEAAATRCNKLMAAKEAFKEHVRSNGPMVRRNVINGQASKRSLGVYQHRAAASARKAEKLQLEEEAAAAAEEQLQREAEALLPYKSVGGLENLFQELEATQMTADGLEAAAEEANSRHRDAAGTFGLLCQKTNNMFYNLSVMRLYALGIEKAAQGAAVRRGPPKHQPVQAVEYFLAQQQLLRLKDYIEKLDAVLQDLQEETKKPTGFGRIPAVSQDSQSASECMDIVEFLLHFFSAVPESASYLKSVNINIDLLLQLQQEQQHQQQHEVVSCPAGCGEAFCSVRCLERDVVHRQLCVGRLSEEAPLVAFKRFAVEHCENLLLAAAAIVSAATAVVTAPGGDSNDAEAAARAMQLLQLLLQHKHGQWHEEEEIETPTRAGVMEEKTGEETEEETELSRKAIVERGSNLLLLGLRDASPLYVHLVSPRLVSELLSLFEHCNSDLEVPNPLNAFFGFCFSRNIIVGSEGLQVLLAEKEAALAALFGEQQKEDEASNDEDAGQYPQITHVEADTEGDMQTLRKLYLSKPPYSLCPPPVGQGREFPPVKQTAFFCSIARVNHSCVPNMEVECTSTRPGGQMLLKLVRDVQQGEELCVSYLKNLPLTHRHLRRQRLEEFGFECNCAYCASGL</sequence>
<dbReference type="Proteomes" id="UP000030763">
    <property type="component" value="Unassembled WGS sequence"/>
</dbReference>
<dbReference type="Pfam" id="PF00856">
    <property type="entry name" value="SET"/>
    <property type="match status" value="1"/>
</dbReference>
<dbReference type="OrthoDB" id="446890at2759"/>
<evidence type="ECO:0000256" key="1">
    <source>
        <dbReference type="SAM" id="Coils"/>
    </source>
</evidence>
<dbReference type="Gene3D" id="2.170.270.10">
    <property type="entry name" value="SET domain"/>
    <property type="match status" value="1"/>
</dbReference>
<dbReference type="InterPro" id="IPR001214">
    <property type="entry name" value="SET_dom"/>
</dbReference>
<dbReference type="CDD" id="cd20071">
    <property type="entry name" value="SET_SMYD"/>
    <property type="match status" value="1"/>
</dbReference>
<reference evidence="4" key="2">
    <citation type="submission" date="2013-10" db="EMBL/GenBank/DDBJ databases">
        <authorList>
            <person name="Aslett M."/>
        </authorList>
    </citation>
    <scope>NUCLEOTIDE SEQUENCE [LARGE SCALE GENOMIC DNA]</scope>
    <source>
        <strain evidence="4">Weybridge</strain>
    </source>
</reference>
<dbReference type="PANTHER" id="PTHR47436:SF1">
    <property type="entry name" value="SET DOMAIN-CONTAINING PROTEIN"/>
    <property type="match status" value="1"/>
</dbReference>
<dbReference type="EMBL" id="HG719467">
    <property type="protein sequence ID" value="CDJ58073.1"/>
    <property type="molecule type" value="Genomic_DNA"/>
</dbReference>
<protein>
    <submittedName>
        <fullName evidence="4">Histone-lysine N-methyltransferase, putative</fullName>
    </submittedName>
</protein>
<accession>U6M4U2</accession>
<feature type="compositionally biased region" description="Polar residues" evidence="2">
    <location>
        <begin position="360"/>
        <end position="372"/>
    </location>
</feature>
<feature type="compositionally biased region" description="Low complexity" evidence="2">
    <location>
        <begin position="378"/>
        <end position="390"/>
    </location>
</feature>
<feature type="domain" description="SET" evidence="3">
    <location>
        <begin position="1067"/>
        <end position="1210"/>
    </location>
</feature>
<evidence type="ECO:0000313" key="5">
    <source>
        <dbReference type="Proteomes" id="UP000030763"/>
    </source>
</evidence>
<dbReference type="RefSeq" id="XP_013334721.1">
    <property type="nucleotide sequence ID" value="XM_013479267.1"/>
</dbReference>
<feature type="compositionally biased region" description="Basic and acidic residues" evidence="2">
    <location>
        <begin position="234"/>
        <end position="243"/>
    </location>
</feature>
<feature type="region of interest" description="Disordered" evidence="2">
    <location>
        <begin position="255"/>
        <end position="281"/>
    </location>
</feature>
<keyword evidence="4" id="KW-0489">Methyltransferase</keyword>
<name>U6M4U2_EIMMA</name>
<dbReference type="AlphaFoldDB" id="U6M4U2"/>
<keyword evidence="4" id="KW-0808">Transferase</keyword>
<dbReference type="SUPFAM" id="SSF82199">
    <property type="entry name" value="SET domain"/>
    <property type="match status" value="1"/>
</dbReference>
<dbReference type="GO" id="GO:0008168">
    <property type="term" value="F:methyltransferase activity"/>
    <property type="evidence" value="ECO:0007669"/>
    <property type="project" value="UniProtKB-KW"/>
</dbReference>
<organism evidence="4 5">
    <name type="scientific">Eimeria maxima</name>
    <name type="common">Coccidian parasite</name>
    <dbReference type="NCBI Taxonomy" id="5804"/>
    <lineage>
        <taxon>Eukaryota</taxon>
        <taxon>Sar</taxon>
        <taxon>Alveolata</taxon>
        <taxon>Apicomplexa</taxon>
        <taxon>Conoidasida</taxon>
        <taxon>Coccidia</taxon>
        <taxon>Eucoccidiorida</taxon>
        <taxon>Eimeriorina</taxon>
        <taxon>Eimeriidae</taxon>
        <taxon>Eimeria</taxon>
    </lineage>
</organism>